<dbReference type="RefSeq" id="WP_037922830.1">
    <property type="nucleotide sequence ID" value="NZ_CP054599.1"/>
</dbReference>
<sequence length="364" mass="40014">MAWIALLDTREGRFCANGLGLDHHDAPQCDTTDGALLTRGSLMVETRMSPDGRPQELFGFSAGHPWPRSLTFQAIPGGGISMVHSHDGTVVHGAIRRKTFARTDVLRVTYAWDTATNWARLSIEEPEQGEVLAVPIKDPRPFLVSDLRELILGQNDRVLAQDVIFAAVSTQVEPIGPMPSLDPSVMAATPHGYRPVGELQRGDTVMTEKSGVVPVLHRIDRTVPARGSFSPVRLRAPYFDLQQDIVVAPDQRLMLSGSDVEYLFNQEAVLVPARHLMNGHAAHPAPAGPVITYTQLLLPGHETLLTAGTWAESLYIGRLRRKADLLENSALRNLERATLPEHGKPAYTVLKWFEAITLTDQRAA</sequence>
<keyword evidence="3" id="KW-1185">Reference proteome</keyword>
<protein>
    <recommendedName>
        <fullName evidence="1">Hedgehog/Intein (Hint) domain-containing protein</fullName>
    </recommendedName>
</protein>
<gene>
    <name evidence="2" type="ORF">SUH3_10200</name>
</gene>
<organism evidence="2 3">
    <name type="scientific">Pseudosulfitobacter pseudonitzschiae</name>
    <dbReference type="NCBI Taxonomy" id="1402135"/>
    <lineage>
        <taxon>Bacteria</taxon>
        <taxon>Pseudomonadati</taxon>
        <taxon>Pseudomonadota</taxon>
        <taxon>Alphaproteobacteria</taxon>
        <taxon>Rhodobacterales</taxon>
        <taxon>Roseobacteraceae</taxon>
        <taxon>Pseudosulfitobacter</taxon>
    </lineage>
</organism>
<accession>A0A073JHE1</accession>
<dbReference type="OrthoDB" id="6305173at2"/>
<reference evidence="2 3" key="1">
    <citation type="submission" date="2014-01" db="EMBL/GenBank/DDBJ databases">
        <title>Sulfitobacter sp. H3 (MCCC 1A00686) Genome Sequencing.</title>
        <authorList>
            <person name="Lai Q."/>
            <person name="Hong Z."/>
        </authorList>
    </citation>
    <scope>NUCLEOTIDE SEQUENCE [LARGE SCALE GENOMIC DNA]</scope>
    <source>
        <strain evidence="2 3">H3</strain>
    </source>
</reference>
<evidence type="ECO:0000313" key="3">
    <source>
        <dbReference type="Proteomes" id="UP000027746"/>
    </source>
</evidence>
<evidence type="ECO:0000259" key="1">
    <source>
        <dbReference type="Pfam" id="PF13403"/>
    </source>
</evidence>
<name>A0A073JHE1_9RHOB</name>
<dbReference type="Proteomes" id="UP000027746">
    <property type="component" value="Unassembled WGS sequence"/>
</dbReference>
<dbReference type="SUPFAM" id="SSF51294">
    <property type="entry name" value="Hedgehog/intein (Hint) domain"/>
    <property type="match status" value="1"/>
</dbReference>
<dbReference type="Pfam" id="PF13403">
    <property type="entry name" value="Hint_2"/>
    <property type="match status" value="1"/>
</dbReference>
<dbReference type="GeneID" id="68871837"/>
<dbReference type="InterPro" id="IPR028992">
    <property type="entry name" value="Hedgehog/Intein_dom"/>
</dbReference>
<dbReference type="EMBL" id="JAMD01000002">
    <property type="protein sequence ID" value="KEJ97137.1"/>
    <property type="molecule type" value="Genomic_DNA"/>
</dbReference>
<evidence type="ECO:0000313" key="2">
    <source>
        <dbReference type="EMBL" id="KEJ97137.1"/>
    </source>
</evidence>
<dbReference type="InterPro" id="IPR036844">
    <property type="entry name" value="Hint_dom_sf"/>
</dbReference>
<comment type="caution">
    <text evidence="2">The sequence shown here is derived from an EMBL/GenBank/DDBJ whole genome shotgun (WGS) entry which is preliminary data.</text>
</comment>
<dbReference type="AlphaFoldDB" id="A0A073JHE1"/>
<feature type="domain" description="Hedgehog/Intein (Hint)" evidence="1">
    <location>
        <begin position="187"/>
        <end position="317"/>
    </location>
</feature>
<proteinExistence type="predicted"/>